<dbReference type="PANTHER" id="PTHR37317">
    <property type="entry name" value="BLR8090 PROTEIN"/>
    <property type="match status" value="1"/>
</dbReference>
<accession>A0A1M6PRD7</accession>
<reference evidence="2 3" key="1">
    <citation type="submission" date="2016-11" db="EMBL/GenBank/DDBJ databases">
        <authorList>
            <person name="Jaros S."/>
            <person name="Januszkiewicz K."/>
            <person name="Wedrychowicz H."/>
        </authorList>
    </citation>
    <scope>NUCLEOTIDE SEQUENCE [LARGE SCALE GENOMIC DNA]</scope>
    <source>
        <strain evidence="2 3">DSM 15480</strain>
    </source>
</reference>
<name>A0A1M6PRD7_9FIRM</name>
<dbReference type="Proteomes" id="UP000184301">
    <property type="component" value="Unassembled WGS sequence"/>
</dbReference>
<keyword evidence="3" id="KW-1185">Reference proteome</keyword>
<feature type="domain" description="Treble clef zinc finger" evidence="1">
    <location>
        <begin position="12"/>
        <end position="64"/>
    </location>
</feature>
<dbReference type="RefSeq" id="WP_073110133.1">
    <property type="nucleotide sequence ID" value="NZ_FQZY01000029.1"/>
</dbReference>
<gene>
    <name evidence="2" type="ORF">SAMN02745243_02206</name>
</gene>
<sequence length="471" mass="53398">MKNSKSTIKPELMQQWSERNYPLTPDDISYGSNKLVWWHGSCGHEWQASPKSRSAGENCPICSGARVVSGINDLKTLYPKLASEWSDKNHPLMPTMVSMGSHKKAIWQCSCGHEWSATVKSRVYGSGCPYCSHNLVMSGFNDLASCFPEIAAEWSERNYPLKPDMVTAFKNKKVWWKCSEGHEWNTLISTRSGGSNCPYCSGIKLLTGYNDLATRYPVLSEEWSDKNLPVIPTMVNEKSTKNVWWRCNTCGFEWQSVIRARVRGASCPVCAERTVLEGYNDLATTNPELVSEWDNSKNADLLPGKVSKSSLRSVWWKCSYGHSWKARIADRAINGEQCRKCNGEFHQVLSQLLVMLYARKEGLKVLVNSDKQIGLKLETYLPELYLAIESSIPTNQDGRDAAEIKKFICEKNHIDLVRIPYKQGMNEAECADKIKSSFRKHCCIIKSDSEQDVELLRTRFFQRNKQLGGNS</sequence>
<proteinExistence type="predicted"/>
<evidence type="ECO:0000259" key="1">
    <source>
        <dbReference type="Pfam" id="PF14311"/>
    </source>
</evidence>
<dbReference type="Pfam" id="PF14311">
    <property type="entry name" value="DUF4379"/>
    <property type="match status" value="5"/>
</dbReference>
<feature type="domain" description="Treble clef zinc finger" evidence="1">
    <location>
        <begin position="150"/>
        <end position="202"/>
    </location>
</feature>
<dbReference type="EMBL" id="FQZY01000029">
    <property type="protein sequence ID" value="SHK10496.1"/>
    <property type="molecule type" value="Genomic_DNA"/>
</dbReference>
<dbReference type="OrthoDB" id="583824at2"/>
<feature type="domain" description="Treble clef zinc finger" evidence="1">
    <location>
        <begin position="289"/>
        <end position="343"/>
    </location>
</feature>
<protein>
    <submittedName>
        <fullName evidence="2">Probable Zinc-ribbon domain-containing protein</fullName>
    </submittedName>
</protein>
<dbReference type="PANTHER" id="PTHR37317:SF1">
    <property type="entry name" value="ZINC-RIBBON DOMAIN-CONTAINING PROTEIN-RELATED"/>
    <property type="match status" value="1"/>
</dbReference>
<organism evidence="2 3">
    <name type="scientific">Hespellia stercorisuis DSM 15480</name>
    <dbReference type="NCBI Taxonomy" id="1121950"/>
    <lineage>
        <taxon>Bacteria</taxon>
        <taxon>Bacillati</taxon>
        <taxon>Bacillota</taxon>
        <taxon>Clostridia</taxon>
        <taxon>Lachnospirales</taxon>
        <taxon>Lachnospiraceae</taxon>
        <taxon>Hespellia</taxon>
    </lineage>
</organism>
<feature type="domain" description="Treble clef zinc finger" evidence="1">
    <location>
        <begin position="81"/>
        <end position="133"/>
    </location>
</feature>
<feature type="domain" description="Treble clef zinc finger" evidence="1">
    <location>
        <begin position="219"/>
        <end position="273"/>
    </location>
</feature>
<dbReference type="InterPro" id="IPR025487">
    <property type="entry name" value="DUF4379"/>
</dbReference>
<evidence type="ECO:0000313" key="2">
    <source>
        <dbReference type="EMBL" id="SHK10496.1"/>
    </source>
</evidence>
<dbReference type="AlphaFoldDB" id="A0A1M6PRD7"/>
<evidence type="ECO:0000313" key="3">
    <source>
        <dbReference type="Proteomes" id="UP000184301"/>
    </source>
</evidence>
<dbReference type="STRING" id="1121950.SAMN02745243_02206"/>